<accession>A0A183DNH2</accession>
<reference evidence="3 4" key="2">
    <citation type="submission" date="2018-11" db="EMBL/GenBank/DDBJ databases">
        <authorList>
            <consortium name="Pathogen Informatics"/>
        </authorList>
    </citation>
    <scope>NUCLEOTIDE SEQUENCE [LARGE SCALE GENOMIC DNA]</scope>
</reference>
<keyword evidence="2" id="KW-1133">Transmembrane helix</keyword>
<keyword evidence="4" id="KW-1185">Reference proteome</keyword>
<reference evidence="5" key="1">
    <citation type="submission" date="2016-06" db="UniProtKB">
        <authorList>
            <consortium name="WormBaseParasite"/>
        </authorList>
    </citation>
    <scope>IDENTIFICATION</scope>
</reference>
<dbReference type="OrthoDB" id="5877569at2759"/>
<dbReference type="AlphaFoldDB" id="A0A183DNH2"/>
<feature type="compositionally biased region" description="Polar residues" evidence="1">
    <location>
        <begin position="65"/>
        <end position="76"/>
    </location>
</feature>
<evidence type="ECO:0000256" key="2">
    <source>
        <dbReference type="SAM" id="Phobius"/>
    </source>
</evidence>
<evidence type="ECO:0000313" key="5">
    <source>
        <dbReference type="WBParaSite" id="GPUH_0001027601-mRNA-1"/>
    </source>
</evidence>
<dbReference type="GO" id="GO:0005085">
    <property type="term" value="F:guanyl-nucleotide exchange factor activity"/>
    <property type="evidence" value="ECO:0007669"/>
    <property type="project" value="InterPro"/>
</dbReference>
<dbReference type="EMBL" id="UYRT01077904">
    <property type="protein sequence ID" value="VDN17204.1"/>
    <property type="molecule type" value="Genomic_DNA"/>
</dbReference>
<feature type="region of interest" description="Disordered" evidence="1">
    <location>
        <begin position="128"/>
        <end position="216"/>
    </location>
</feature>
<keyword evidence="2" id="KW-0472">Membrane</keyword>
<evidence type="ECO:0000313" key="4">
    <source>
        <dbReference type="Proteomes" id="UP000271098"/>
    </source>
</evidence>
<gene>
    <name evidence="3" type="ORF">GPUH_LOCUS10263</name>
</gene>
<keyword evidence="2" id="KW-0812">Transmembrane</keyword>
<evidence type="ECO:0000256" key="1">
    <source>
        <dbReference type="SAM" id="MobiDB-lite"/>
    </source>
</evidence>
<dbReference type="InterPro" id="IPR036964">
    <property type="entry name" value="RASGEF_cat_dom_sf"/>
</dbReference>
<sequence length="419" mass="46095">MIKQFFETINPLNGFGGKESLETYMWEQSLKLEPKDPDKMEFTKPSRPSHVLKSPGIKPPKGISSAPSTSGPSNHYSGFRASGRGFSSLNNYSPSVSHSPDTPRPNFLSNSEDRNSHLGMVEIIPGQQPRYLGDAKRGAQSTVNLPTEPRAPAIMPRTKHRSDKASSTPPSPQTSQNLNDDSTADPPPPPLYPRKMSPQAPPPPLKVSTHVSSAASGPVPPHSAPFCCPHFERPDLFVFPPHDANAMCSVADRANFPTTASVPESTVPVVPPRKKAEQLPSPLSDDTLRIVWNELVFSNICIINIFPQVIQMCLPCRAFLSLALKPLRMSRSWDFGWEKAYLSAGKYRRGRGSCPAASFRLEGESGFFIVTFLLRIIILISIFSYTVIIIKPLYIITVLLVDQLSDVTVSNFIFTKAVT</sequence>
<feature type="compositionally biased region" description="Low complexity" evidence="1">
    <location>
        <begin position="77"/>
        <end position="88"/>
    </location>
</feature>
<dbReference type="Gene3D" id="1.10.840.10">
    <property type="entry name" value="Ras guanine-nucleotide exchange factors catalytic domain"/>
    <property type="match status" value="1"/>
</dbReference>
<proteinExistence type="predicted"/>
<feature type="compositionally biased region" description="Basic and acidic residues" evidence="1">
    <location>
        <begin position="32"/>
        <end position="44"/>
    </location>
</feature>
<protein>
    <submittedName>
        <fullName evidence="5">FH2 domain-containing protein</fullName>
    </submittedName>
</protein>
<dbReference type="WBParaSite" id="GPUH_0001027601-mRNA-1">
    <property type="protein sequence ID" value="GPUH_0001027601-mRNA-1"/>
    <property type="gene ID" value="GPUH_0001027601"/>
</dbReference>
<feature type="transmembrane region" description="Helical" evidence="2">
    <location>
        <begin position="367"/>
        <end position="390"/>
    </location>
</feature>
<evidence type="ECO:0000313" key="3">
    <source>
        <dbReference type="EMBL" id="VDN17204.1"/>
    </source>
</evidence>
<feature type="region of interest" description="Disordered" evidence="1">
    <location>
        <begin position="32"/>
        <end position="113"/>
    </location>
</feature>
<dbReference type="GO" id="GO:0007264">
    <property type="term" value="P:small GTPase-mediated signal transduction"/>
    <property type="evidence" value="ECO:0007669"/>
    <property type="project" value="InterPro"/>
</dbReference>
<dbReference type="Proteomes" id="UP000271098">
    <property type="component" value="Unassembled WGS sequence"/>
</dbReference>
<organism evidence="5">
    <name type="scientific">Gongylonema pulchrum</name>
    <dbReference type="NCBI Taxonomy" id="637853"/>
    <lineage>
        <taxon>Eukaryota</taxon>
        <taxon>Metazoa</taxon>
        <taxon>Ecdysozoa</taxon>
        <taxon>Nematoda</taxon>
        <taxon>Chromadorea</taxon>
        <taxon>Rhabditida</taxon>
        <taxon>Spirurina</taxon>
        <taxon>Spiruromorpha</taxon>
        <taxon>Spiruroidea</taxon>
        <taxon>Gongylonematidae</taxon>
        <taxon>Gongylonema</taxon>
    </lineage>
</organism>
<name>A0A183DNH2_9BILA</name>
<feature type="compositionally biased region" description="Polar residues" evidence="1">
    <location>
        <begin position="89"/>
        <end position="100"/>
    </location>
</feature>